<sequence length="391" mass="40198">MPYRELGLARLALWTIFFVNGAVLSSWAPRIPEVKDSLGLTDAELGIALLGIAGGSVPALILTAKLLQRLRDTPICVVSAIVFSAALPLIPLTGDLARLTAVLFVLGAASGALDVAMNTAGISLQAVSGRPVLSGLHGGYSLGVLTGVGGGTIATYMGVTVFAHFMVTAVVLVLMTLLSAPVLLRFAPRTHHPSVEMEKSERRGRRLPVLVAVLAVSCLLVEGLVTDWSALLITRDLGAGPAQGALALTAFSLAMFVSRSCGDAMLLRFSEKRVVMASAFLLPVAVLIGMLVHTPLAMSVSVAVIGLLVGPLFPVAISRAGRSDPGRAASMAAKVSVIGYIAHLAGPPFIGLAAEAVSLPVTFALVIVLAALGIGVAAREGRAGSPERTGR</sequence>
<feature type="transmembrane region" description="Helical" evidence="5">
    <location>
        <begin position="75"/>
        <end position="93"/>
    </location>
</feature>
<feature type="transmembrane region" description="Helical" evidence="5">
    <location>
        <begin position="298"/>
        <end position="317"/>
    </location>
</feature>
<proteinExistence type="predicted"/>
<dbReference type="RefSeq" id="WP_161110403.1">
    <property type="nucleotide sequence ID" value="NZ_WWHY01000001.1"/>
</dbReference>
<evidence type="ECO:0008006" key="8">
    <source>
        <dbReference type="Google" id="ProtNLM"/>
    </source>
</evidence>
<feature type="transmembrane region" description="Helical" evidence="5">
    <location>
        <begin position="245"/>
        <end position="262"/>
    </location>
</feature>
<comment type="caution">
    <text evidence="6">The sequence shown here is derived from an EMBL/GenBank/DDBJ whole genome shotgun (WGS) entry which is preliminary data.</text>
</comment>
<evidence type="ECO:0000256" key="1">
    <source>
        <dbReference type="ARBA" id="ARBA00004141"/>
    </source>
</evidence>
<reference evidence="6 7" key="1">
    <citation type="journal article" date="2019" name="Nat. Commun.">
        <title>The antimicrobial potential of Streptomyces from insect microbiomes.</title>
        <authorList>
            <person name="Chevrette M.G."/>
            <person name="Carlson C.M."/>
            <person name="Ortega H.E."/>
            <person name="Thomas C."/>
            <person name="Ananiev G.E."/>
            <person name="Barns K.J."/>
            <person name="Book A.J."/>
            <person name="Cagnazzo J."/>
            <person name="Carlos C."/>
            <person name="Flanigan W."/>
            <person name="Grubbs K.J."/>
            <person name="Horn H.A."/>
            <person name="Hoffmann F.M."/>
            <person name="Klassen J.L."/>
            <person name="Knack J.J."/>
            <person name="Lewin G.R."/>
            <person name="McDonald B.R."/>
            <person name="Muller L."/>
            <person name="Melo W.G.P."/>
            <person name="Pinto-Tomas A.A."/>
            <person name="Schmitz A."/>
            <person name="Wendt-Pienkowski E."/>
            <person name="Wildman S."/>
            <person name="Zhao M."/>
            <person name="Zhang F."/>
            <person name="Bugni T.S."/>
            <person name="Andes D.R."/>
            <person name="Pupo M.T."/>
            <person name="Currie C.R."/>
        </authorList>
    </citation>
    <scope>NUCLEOTIDE SEQUENCE [LARGE SCALE GENOMIC DNA]</scope>
    <source>
        <strain evidence="6 7">SID5840</strain>
    </source>
</reference>
<dbReference type="GO" id="GO:0022857">
    <property type="term" value="F:transmembrane transporter activity"/>
    <property type="evidence" value="ECO:0007669"/>
    <property type="project" value="InterPro"/>
</dbReference>
<dbReference type="CDD" id="cd17393">
    <property type="entry name" value="MFS_MosC_like"/>
    <property type="match status" value="1"/>
</dbReference>
<feature type="transmembrane region" description="Helical" evidence="5">
    <location>
        <begin position="356"/>
        <end position="378"/>
    </location>
</feature>
<evidence type="ECO:0000256" key="3">
    <source>
        <dbReference type="ARBA" id="ARBA00022989"/>
    </source>
</evidence>
<evidence type="ECO:0000256" key="2">
    <source>
        <dbReference type="ARBA" id="ARBA00022692"/>
    </source>
</evidence>
<keyword evidence="2 5" id="KW-0812">Transmembrane</keyword>
<protein>
    <recommendedName>
        <fullName evidence="8">MFS transporter</fullName>
    </recommendedName>
</protein>
<dbReference type="PANTHER" id="PTHR23514">
    <property type="entry name" value="BYPASS OF STOP CODON PROTEIN 6"/>
    <property type="match status" value="1"/>
</dbReference>
<keyword evidence="3 5" id="KW-1133">Transmembrane helix</keyword>
<dbReference type="InterPro" id="IPR051788">
    <property type="entry name" value="MFS_Transporter"/>
</dbReference>
<feature type="transmembrane region" description="Helical" evidence="5">
    <location>
        <begin position="329"/>
        <end position="350"/>
    </location>
</feature>
<dbReference type="Pfam" id="PF07690">
    <property type="entry name" value="MFS_1"/>
    <property type="match status" value="1"/>
</dbReference>
<feature type="transmembrane region" description="Helical" evidence="5">
    <location>
        <begin position="138"/>
        <end position="159"/>
    </location>
</feature>
<dbReference type="SUPFAM" id="SSF103473">
    <property type="entry name" value="MFS general substrate transporter"/>
    <property type="match status" value="1"/>
</dbReference>
<dbReference type="Gene3D" id="1.20.1250.20">
    <property type="entry name" value="MFS general substrate transporter like domains"/>
    <property type="match status" value="1"/>
</dbReference>
<feature type="transmembrane region" description="Helical" evidence="5">
    <location>
        <begin position="274"/>
        <end position="292"/>
    </location>
</feature>
<dbReference type="EMBL" id="WWHY01000001">
    <property type="protein sequence ID" value="MYR31681.1"/>
    <property type="molecule type" value="Genomic_DNA"/>
</dbReference>
<dbReference type="AlphaFoldDB" id="A0A7K2INX1"/>
<dbReference type="PANTHER" id="PTHR23514:SF13">
    <property type="entry name" value="INNER MEMBRANE PROTEIN YBJJ"/>
    <property type="match status" value="1"/>
</dbReference>
<evidence type="ECO:0000256" key="4">
    <source>
        <dbReference type="ARBA" id="ARBA00023136"/>
    </source>
</evidence>
<feature type="transmembrane region" description="Helical" evidence="5">
    <location>
        <begin position="99"/>
        <end position="117"/>
    </location>
</feature>
<keyword evidence="4 5" id="KW-0472">Membrane</keyword>
<gene>
    <name evidence="6" type="ORF">GTW20_05200</name>
</gene>
<dbReference type="Proteomes" id="UP000467124">
    <property type="component" value="Unassembled WGS sequence"/>
</dbReference>
<evidence type="ECO:0000256" key="5">
    <source>
        <dbReference type="SAM" id="Phobius"/>
    </source>
</evidence>
<feature type="transmembrane region" description="Helical" evidence="5">
    <location>
        <begin position="207"/>
        <end position="225"/>
    </location>
</feature>
<evidence type="ECO:0000313" key="7">
    <source>
        <dbReference type="Proteomes" id="UP000467124"/>
    </source>
</evidence>
<feature type="transmembrane region" description="Helical" evidence="5">
    <location>
        <begin position="45"/>
        <end position="63"/>
    </location>
</feature>
<name>A0A7K2INX1_9ACTN</name>
<feature type="transmembrane region" description="Helical" evidence="5">
    <location>
        <begin position="165"/>
        <end position="186"/>
    </location>
</feature>
<dbReference type="GO" id="GO:0016020">
    <property type="term" value="C:membrane"/>
    <property type="evidence" value="ECO:0007669"/>
    <property type="project" value="UniProtKB-SubCell"/>
</dbReference>
<organism evidence="6 7">
    <name type="scientific">Nocardiopsis alba</name>
    <dbReference type="NCBI Taxonomy" id="53437"/>
    <lineage>
        <taxon>Bacteria</taxon>
        <taxon>Bacillati</taxon>
        <taxon>Actinomycetota</taxon>
        <taxon>Actinomycetes</taxon>
        <taxon>Streptosporangiales</taxon>
        <taxon>Nocardiopsidaceae</taxon>
        <taxon>Nocardiopsis</taxon>
    </lineage>
</organism>
<dbReference type="InterPro" id="IPR011701">
    <property type="entry name" value="MFS"/>
</dbReference>
<accession>A0A7K2INX1</accession>
<dbReference type="InterPro" id="IPR036259">
    <property type="entry name" value="MFS_trans_sf"/>
</dbReference>
<comment type="subcellular location">
    <subcellularLocation>
        <location evidence="1">Membrane</location>
        <topology evidence="1">Multi-pass membrane protein</topology>
    </subcellularLocation>
</comment>
<evidence type="ECO:0000313" key="6">
    <source>
        <dbReference type="EMBL" id="MYR31681.1"/>
    </source>
</evidence>